<evidence type="ECO:0008006" key="3">
    <source>
        <dbReference type="Google" id="ProtNLM"/>
    </source>
</evidence>
<gene>
    <name evidence="1" type="ORF">I6I53_02865</name>
</gene>
<reference evidence="1 2" key="1">
    <citation type="submission" date="2021-01" db="EMBL/GenBank/DDBJ databases">
        <title>FDA dAtabase for Regulatory Grade micrObial Sequences (FDA-ARGOS): Supporting development and validation of Infectious Disease Dx tests.</title>
        <authorList>
            <person name="Sproer C."/>
            <person name="Gronow S."/>
            <person name="Severitt S."/>
            <person name="Schroder I."/>
            <person name="Tallon L."/>
            <person name="Sadzewicz L."/>
            <person name="Zhao X."/>
            <person name="Boylan J."/>
            <person name="Ott S."/>
            <person name="Bowen H."/>
            <person name="Vavikolanu K."/>
            <person name="Mehta A."/>
            <person name="Aluvathingal J."/>
            <person name="Nadendla S."/>
            <person name="Lowell S."/>
            <person name="Myers T."/>
            <person name="Yan Y."/>
            <person name="Sichtig H."/>
        </authorList>
    </citation>
    <scope>NUCLEOTIDE SEQUENCE [LARGE SCALE GENOMIC DNA]</scope>
    <source>
        <strain evidence="1 2">FDAARGOS_1096</strain>
    </source>
</reference>
<dbReference type="AlphaFoldDB" id="A0A7T9UJ63"/>
<sequence>MMNHKIYAVIGVTLFIQACATHTQPKVNLQDYLQQFIGQSAQQIQQNLDLKSLGYQVLDQPSITEKQLTYTILRPMNIPTPMVSNVEVGGNAIPLQLGNHSANSYDVNFNCKIIFNLNNQIAESIQYQGKAC</sequence>
<accession>A0A7T9UJ63</accession>
<evidence type="ECO:0000313" key="1">
    <source>
        <dbReference type="EMBL" id="QQT86752.1"/>
    </source>
</evidence>
<dbReference type="RefSeq" id="WP_004994018.1">
    <property type="nucleotide sequence ID" value="NZ_BKGH01000001.1"/>
</dbReference>
<dbReference type="GeneID" id="66210348"/>
<proteinExistence type="predicted"/>
<dbReference type="Proteomes" id="UP000595320">
    <property type="component" value="Chromosome"/>
</dbReference>
<dbReference type="PROSITE" id="PS51257">
    <property type="entry name" value="PROKAR_LIPOPROTEIN"/>
    <property type="match status" value="1"/>
</dbReference>
<name>A0A7T9UJ63_9GAMM</name>
<dbReference type="EMBL" id="CP068176">
    <property type="protein sequence ID" value="QQT86752.1"/>
    <property type="molecule type" value="Genomic_DNA"/>
</dbReference>
<organism evidence="1 2">
    <name type="scientific">Acinetobacter ursingii</name>
    <dbReference type="NCBI Taxonomy" id="108980"/>
    <lineage>
        <taxon>Bacteria</taxon>
        <taxon>Pseudomonadati</taxon>
        <taxon>Pseudomonadota</taxon>
        <taxon>Gammaproteobacteria</taxon>
        <taxon>Moraxellales</taxon>
        <taxon>Moraxellaceae</taxon>
        <taxon>Acinetobacter</taxon>
    </lineage>
</organism>
<evidence type="ECO:0000313" key="2">
    <source>
        <dbReference type="Proteomes" id="UP000595320"/>
    </source>
</evidence>
<protein>
    <recommendedName>
        <fullName evidence="3">Lipoprotein</fullName>
    </recommendedName>
</protein>